<dbReference type="EMBL" id="JAOQNS010000009">
    <property type="protein sequence ID" value="MCW2308851.1"/>
    <property type="molecule type" value="Genomic_DNA"/>
</dbReference>
<dbReference type="InterPro" id="IPR036754">
    <property type="entry name" value="YbaK/aa-tRNA-synt-asso_dom_sf"/>
</dbReference>
<evidence type="ECO:0000313" key="3">
    <source>
        <dbReference type="EMBL" id="MCW2308851.1"/>
    </source>
</evidence>
<accession>A0ABT3HF00</accession>
<feature type="domain" description="YbaK/aminoacyl-tRNA synthetase-associated" evidence="1">
    <location>
        <begin position="382"/>
        <end position="459"/>
    </location>
</feature>
<organism evidence="3 4">
    <name type="scientific">Rhodobium gokarnense</name>
    <dbReference type="NCBI Taxonomy" id="364296"/>
    <lineage>
        <taxon>Bacteria</taxon>
        <taxon>Pseudomonadati</taxon>
        <taxon>Pseudomonadota</taxon>
        <taxon>Alphaproteobacteria</taxon>
        <taxon>Hyphomicrobiales</taxon>
        <taxon>Rhodobiaceae</taxon>
        <taxon>Rhodobium</taxon>
    </lineage>
</organism>
<protein>
    <submittedName>
        <fullName evidence="3">Prolyl-tRNA editing enzyme YbaK/EbsC (Cys-tRNA(Pro) deacylase)</fullName>
    </submittedName>
</protein>
<dbReference type="Pfam" id="PF10137">
    <property type="entry name" value="CAP12-PCTIR_TIR"/>
    <property type="match status" value="1"/>
</dbReference>
<dbReference type="SUPFAM" id="SSF55826">
    <property type="entry name" value="YbaK/ProRS associated domain"/>
    <property type="match status" value="1"/>
</dbReference>
<comment type="caution">
    <text evidence="3">The sequence shown here is derived from an EMBL/GenBank/DDBJ whole genome shotgun (WGS) entry which is preliminary data.</text>
</comment>
<dbReference type="Proteomes" id="UP001209755">
    <property type="component" value="Unassembled WGS sequence"/>
</dbReference>
<evidence type="ECO:0000313" key="4">
    <source>
        <dbReference type="Proteomes" id="UP001209755"/>
    </source>
</evidence>
<keyword evidence="4" id="KW-1185">Reference proteome</keyword>
<dbReference type="RefSeq" id="WP_264602450.1">
    <property type="nucleotide sequence ID" value="NZ_JAOQNS010000009.1"/>
</dbReference>
<sequence length="512" mass="57936">MSSITFFIASSSEGRSYVDEVSSLIHSIGAKTINWEEYFQAGDFVLEKLLSASSSVQLAAIIVTPDDMTSSRENEYMSPRDNIILEIGLFSAKLGLKNTAIILCKNTDTDRIKLPTDLGGVVYLNFDKSNIARSNIFLKRQFAQMMQRAKDDRIALELFSTIDNNRGNISKIENDLSEKYILNKIKEILSHARVGEVLVSSDDYYAELYRQIESADKKTLICAVASLSSEIWEFEQDQQIYLEKNIEASRRDVEIRRIFLHGESDLLKIDVEINKQLRNGIHLRRVPGKQPQMISGIEDFVIFYNKDANSGRIFIAEQSKRDPNHIGGGRIVEYHDKSWLMESFNNLWEISIKVTESDLVYFLESKKRNKPPELISTTLDREVITCQQAATAKNIALENELKSIIYRTRMGLVAVHVPGNMEVSTRKVKKQLGLKDAYVSDVDSLKRIGLSPGTVSAVKEPVWSLLNLVSASVFEKDFVSTNDGTLTGYYKFDPKILLDAPNLIKGDFEVLE</sequence>
<dbReference type="Gene3D" id="3.90.960.10">
    <property type="entry name" value="YbaK/aminoacyl-tRNA synthetase-associated domain"/>
    <property type="match status" value="1"/>
</dbReference>
<gene>
    <name evidence="3" type="ORF">M2319_003200</name>
</gene>
<evidence type="ECO:0000259" key="1">
    <source>
        <dbReference type="Pfam" id="PF04073"/>
    </source>
</evidence>
<reference evidence="4" key="1">
    <citation type="submission" date="2023-07" db="EMBL/GenBank/DDBJ databases">
        <title>Genome sequencing of Purple Non-Sulfur Bacteria from various extreme environments.</title>
        <authorList>
            <person name="Mayer M."/>
        </authorList>
    </citation>
    <scope>NUCLEOTIDE SEQUENCE [LARGE SCALE GENOMIC DNA]</scope>
    <source>
        <strain evidence="4">DSM 17935</strain>
    </source>
</reference>
<proteinExistence type="predicted"/>
<feature type="domain" description="CD-NTase-associated protein 12/Pycsar effector protein TIR" evidence="2">
    <location>
        <begin position="7"/>
        <end position="128"/>
    </location>
</feature>
<dbReference type="InterPro" id="IPR007214">
    <property type="entry name" value="YbaK/aa-tRNA-synth-assoc-dom"/>
</dbReference>
<name>A0ABT3HF00_9HYPH</name>
<dbReference type="InterPro" id="IPR019302">
    <property type="entry name" value="CAP12/PCTIR_TIR_dom"/>
</dbReference>
<dbReference type="Pfam" id="PF04073">
    <property type="entry name" value="tRNA_edit"/>
    <property type="match status" value="1"/>
</dbReference>
<evidence type="ECO:0000259" key="2">
    <source>
        <dbReference type="Pfam" id="PF10137"/>
    </source>
</evidence>